<proteinExistence type="predicted"/>
<evidence type="ECO:0008006" key="2">
    <source>
        <dbReference type="Google" id="ProtNLM"/>
    </source>
</evidence>
<evidence type="ECO:0000313" key="1">
    <source>
        <dbReference type="EMBL" id="HAE7572228.1"/>
    </source>
</evidence>
<organism evidence="1">
    <name type="scientific">Salmonella enterica subsp. enterica serovar 4,[5],12:b:-</name>
    <dbReference type="NCBI Taxonomy" id="1340177"/>
    <lineage>
        <taxon>Bacteria</taxon>
        <taxon>Pseudomonadati</taxon>
        <taxon>Pseudomonadota</taxon>
        <taxon>Gammaproteobacteria</taxon>
        <taxon>Enterobacterales</taxon>
        <taxon>Enterobacteriaceae</taxon>
        <taxon>Salmonella</taxon>
    </lineage>
</organism>
<reference evidence="1" key="2">
    <citation type="submission" date="2018-07" db="EMBL/GenBank/DDBJ databases">
        <authorList>
            <consortium name="NCBI Pathogen Detection Project"/>
        </authorList>
    </citation>
    <scope>NUCLEOTIDE SEQUENCE</scope>
    <source>
        <strain evidence="1">BCW_4019</strain>
    </source>
</reference>
<name>A0A736MAL5_SALET</name>
<sequence length="85" mass="9894">MAGHDLDFQVVYRGKTLEFYRPGGWVFFQRPKECGGGYWLGRTYDGVFMIEYERPVSLNDGMSFIASMKKVEAKSEEFDPNYSLF</sequence>
<gene>
    <name evidence="1" type="ORF">G4P57_002690</name>
</gene>
<accession>A0A736MAL5</accession>
<reference evidence="1" key="1">
    <citation type="journal article" date="2018" name="Genome Biol.">
        <title>SKESA: strategic k-mer extension for scrupulous assemblies.</title>
        <authorList>
            <person name="Souvorov A."/>
            <person name="Agarwala R."/>
            <person name="Lipman D.J."/>
        </authorList>
    </citation>
    <scope>NUCLEOTIDE SEQUENCE</scope>
    <source>
        <strain evidence="1">BCW_4019</strain>
    </source>
</reference>
<protein>
    <recommendedName>
        <fullName evidence="2">LF-82</fullName>
    </recommendedName>
</protein>
<comment type="caution">
    <text evidence="1">The sequence shown here is derived from an EMBL/GenBank/DDBJ whole genome shotgun (WGS) entry which is preliminary data.</text>
</comment>
<dbReference type="EMBL" id="DAASYR010000022">
    <property type="protein sequence ID" value="HAE7572228.1"/>
    <property type="molecule type" value="Genomic_DNA"/>
</dbReference>
<dbReference type="AlphaFoldDB" id="A0A736MAL5"/>